<evidence type="ECO:0000313" key="1">
    <source>
        <dbReference type="EMBL" id="CAB4176441.1"/>
    </source>
</evidence>
<accession>A0A6J5Q4N5</accession>
<name>A0A6J5Q4N5_9CAUD</name>
<organism evidence="1">
    <name type="scientific">uncultured Caudovirales phage</name>
    <dbReference type="NCBI Taxonomy" id="2100421"/>
    <lineage>
        <taxon>Viruses</taxon>
        <taxon>Duplodnaviria</taxon>
        <taxon>Heunggongvirae</taxon>
        <taxon>Uroviricota</taxon>
        <taxon>Caudoviricetes</taxon>
        <taxon>Peduoviridae</taxon>
        <taxon>Maltschvirus</taxon>
        <taxon>Maltschvirus maltsch</taxon>
    </lineage>
</organism>
<proteinExistence type="predicted"/>
<sequence length="134" mass="14899">MNNRERGKRGERDARDAIREYLSLPGCFRAAQSSGSLSADLGGTGGLHFEVKLRKSLAVYDFIEQAIKDSKGKKVPAVVMRRDRGEWLLMMRLSDTPSFIQSLTAAQQEQQGSMMHLTENQYGIQASIQPPVGQ</sequence>
<protein>
    <submittedName>
        <fullName evidence="1">Uncharacterized protein</fullName>
    </submittedName>
</protein>
<reference evidence="1" key="1">
    <citation type="submission" date="2020-05" db="EMBL/GenBank/DDBJ databases">
        <authorList>
            <person name="Chiriac C."/>
            <person name="Salcher M."/>
            <person name="Ghai R."/>
            <person name="Kavagutti S V."/>
        </authorList>
    </citation>
    <scope>NUCLEOTIDE SEQUENCE</scope>
</reference>
<gene>
    <name evidence="1" type="ORF">UFOVP995_28</name>
</gene>
<dbReference type="EMBL" id="LR796934">
    <property type="protein sequence ID" value="CAB4176441.1"/>
    <property type="molecule type" value="Genomic_DNA"/>
</dbReference>